<name>A0A9W9Z939_9CNID</name>
<dbReference type="InterPro" id="IPR017452">
    <property type="entry name" value="GPCR_Rhodpsn_7TM"/>
</dbReference>
<keyword evidence="2" id="KW-1003">Cell membrane</keyword>
<dbReference type="PROSITE" id="PS50262">
    <property type="entry name" value="G_PROTEIN_RECEP_F1_2"/>
    <property type="match status" value="1"/>
</dbReference>
<evidence type="ECO:0000256" key="6">
    <source>
        <dbReference type="ARBA" id="ARBA00023136"/>
    </source>
</evidence>
<keyword evidence="3 9" id="KW-0812">Transmembrane</keyword>
<dbReference type="InterPro" id="IPR050569">
    <property type="entry name" value="TAAR"/>
</dbReference>
<dbReference type="PRINTS" id="PR00237">
    <property type="entry name" value="GPCRRHODOPSN"/>
</dbReference>
<evidence type="ECO:0000256" key="4">
    <source>
        <dbReference type="ARBA" id="ARBA00022989"/>
    </source>
</evidence>
<dbReference type="CDD" id="cd00637">
    <property type="entry name" value="7tm_classA_rhodopsin-like"/>
    <property type="match status" value="1"/>
</dbReference>
<feature type="transmembrane region" description="Helical" evidence="9">
    <location>
        <begin position="133"/>
        <end position="154"/>
    </location>
</feature>
<keyword evidence="6 9" id="KW-0472">Membrane</keyword>
<evidence type="ECO:0000256" key="9">
    <source>
        <dbReference type="SAM" id="Phobius"/>
    </source>
</evidence>
<dbReference type="GO" id="GO:0005886">
    <property type="term" value="C:plasma membrane"/>
    <property type="evidence" value="ECO:0007669"/>
    <property type="project" value="UniProtKB-SubCell"/>
</dbReference>
<comment type="caution">
    <text evidence="11">The sequence shown here is derived from an EMBL/GenBank/DDBJ whole genome shotgun (WGS) entry which is preliminary data.</text>
</comment>
<reference evidence="11" key="1">
    <citation type="submission" date="2023-01" db="EMBL/GenBank/DDBJ databases">
        <title>Genome assembly of the deep-sea coral Lophelia pertusa.</title>
        <authorList>
            <person name="Herrera S."/>
            <person name="Cordes E."/>
        </authorList>
    </citation>
    <scope>NUCLEOTIDE SEQUENCE</scope>
    <source>
        <strain evidence="11">USNM1676648</strain>
        <tissue evidence="11">Polyp</tissue>
    </source>
</reference>
<accession>A0A9W9Z939</accession>
<feature type="transmembrane region" description="Helical" evidence="9">
    <location>
        <begin position="100"/>
        <end position="121"/>
    </location>
</feature>
<evidence type="ECO:0000259" key="10">
    <source>
        <dbReference type="PROSITE" id="PS50262"/>
    </source>
</evidence>
<evidence type="ECO:0000256" key="2">
    <source>
        <dbReference type="ARBA" id="ARBA00022475"/>
    </source>
</evidence>
<protein>
    <recommendedName>
        <fullName evidence="10">G-protein coupled receptors family 1 profile domain-containing protein</fullName>
    </recommendedName>
</protein>
<dbReference type="AlphaFoldDB" id="A0A9W9Z939"/>
<evidence type="ECO:0000256" key="8">
    <source>
        <dbReference type="ARBA" id="ARBA00023224"/>
    </source>
</evidence>
<dbReference type="PANTHER" id="PTHR24249:SF372">
    <property type="entry name" value="G-PROTEIN COUPLED RECEPTORS FAMILY 1 PROFILE DOMAIN-CONTAINING PROTEIN"/>
    <property type="match status" value="1"/>
</dbReference>
<keyword evidence="5" id="KW-0297">G-protein coupled receptor</keyword>
<gene>
    <name evidence="11" type="ORF">OS493_030715</name>
</gene>
<feature type="domain" description="G-protein coupled receptors family 1 profile" evidence="10">
    <location>
        <begin position="71"/>
        <end position="216"/>
    </location>
</feature>
<dbReference type="PANTHER" id="PTHR24249">
    <property type="entry name" value="HISTAMINE RECEPTOR-RELATED G-PROTEIN COUPLED RECEPTOR"/>
    <property type="match status" value="1"/>
</dbReference>
<feature type="transmembrane region" description="Helical" evidence="9">
    <location>
        <begin position="62"/>
        <end position="80"/>
    </location>
</feature>
<dbReference type="InterPro" id="IPR000276">
    <property type="entry name" value="GPCR_Rhodpsn"/>
</dbReference>
<evidence type="ECO:0000313" key="11">
    <source>
        <dbReference type="EMBL" id="KAJ7377120.1"/>
    </source>
</evidence>
<dbReference type="GO" id="GO:0004930">
    <property type="term" value="F:G protein-coupled receptor activity"/>
    <property type="evidence" value="ECO:0007669"/>
    <property type="project" value="UniProtKB-KW"/>
</dbReference>
<keyword evidence="8" id="KW-0807">Transducer</keyword>
<evidence type="ECO:0000256" key="5">
    <source>
        <dbReference type="ARBA" id="ARBA00023040"/>
    </source>
</evidence>
<dbReference type="Pfam" id="PF00001">
    <property type="entry name" value="7tm_1"/>
    <property type="match status" value="1"/>
</dbReference>
<comment type="subcellular location">
    <subcellularLocation>
        <location evidence="1">Cell membrane</location>
        <topology evidence="1">Multi-pass membrane protein</topology>
    </subcellularLocation>
</comment>
<keyword evidence="4 9" id="KW-1133">Transmembrane helix</keyword>
<sequence>MADDLEYDDEGNDTLAEEFVNGFSVRYDVYPIILAVLIVVANSTALILVARKRKLQTVTNGILASLGLLHLTVLTKHLFATVVHALRFECLLTRKASTGLVFTVWLCAAFVSLIPLSWITMNDIGEDERLRIHSIYSIAVLILFLGVPLVTMVYCHMRMFALVRLYRRKQHAEELSEKGLNFHDDHRSRKSRRTENSRGLAGMLAVFLTCWAPYFIWSLWWMMKGWSRYHYGQCTFCSTSQDSQHLRSTLCYLSRKARFPGALCECLGCCRTATEDVGVHGTMYSLA</sequence>
<organism evidence="11 12">
    <name type="scientific">Desmophyllum pertusum</name>
    <dbReference type="NCBI Taxonomy" id="174260"/>
    <lineage>
        <taxon>Eukaryota</taxon>
        <taxon>Metazoa</taxon>
        <taxon>Cnidaria</taxon>
        <taxon>Anthozoa</taxon>
        <taxon>Hexacorallia</taxon>
        <taxon>Scleractinia</taxon>
        <taxon>Caryophylliina</taxon>
        <taxon>Caryophylliidae</taxon>
        <taxon>Desmophyllum</taxon>
    </lineage>
</organism>
<dbReference type="Proteomes" id="UP001163046">
    <property type="component" value="Unassembled WGS sequence"/>
</dbReference>
<dbReference type="SUPFAM" id="SSF81321">
    <property type="entry name" value="Family A G protein-coupled receptor-like"/>
    <property type="match status" value="1"/>
</dbReference>
<dbReference type="EMBL" id="MU826383">
    <property type="protein sequence ID" value="KAJ7377120.1"/>
    <property type="molecule type" value="Genomic_DNA"/>
</dbReference>
<evidence type="ECO:0000256" key="3">
    <source>
        <dbReference type="ARBA" id="ARBA00022692"/>
    </source>
</evidence>
<keyword evidence="12" id="KW-1185">Reference proteome</keyword>
<feature type="transmembrane region" description="Helical" evidence="9">
    <location>
        <begin position="29"/>
        <end position="50"/>
    </location>
</feature>
<evidence type="ECO:0000313" key="12">
    <source>
        <dbReference type="Proteomes" id="UP001163046"/>
    </source>
</evidence>
<dbReference type="OrthoDB" id="5950040at2759"/>
<feature type="transmembrane region" description="Helical" evidence="9">
    <location>
        <begin position="200"/>
        <end position="221"/>
    </location>
</feature>
<dbReference type="Gene3D" id="1.20.1070.10">
    <property type="entry name" value="Rhodopsin 7-helix transmembrane proteins"/>
    <property type="match status" value="1"/>
</dbReference>
<evidence type="ECO:0000256" key="1">
    <source>
        <dbReference type="ARBA" id="ARBA00004651"/>
    </source>
</evidence>
<keyword evidence="7" id="KW-0675">Receptor</keyword>
<evidence type="ECO:0000256" key="7">
    <source>
        <dbReference type="ARBA" id="ARBA00023170"/>
    </source>
</evidence>
<proteinExistence type="predicted"/>